<feature type="region of interest" description="Disordered" evidence="1">
    <location>
        <begin position="1"/>
        <end position="25"/>
    </location>
</feature>
<evidence type="ECO:0000313" key="2">
    <source>
        <dbReference type="EMBL" id="CAI6372653.1"/>
    </source>
</evidence>
<dbReference type="Proteomes" id="UP001160148">
    <property type="component" value="Unassembled WGS sequence"/>
</dbReference>
<dbReference type="PANTHER" id="PTHR33053:SF26">
    <property type="entry name" value="TRANSPOSASE DOMAIN-CONTAINING PROTEIN"/>
    <property type="match status" value="1"/>
</dbReference>
<evidence type="ECO:0008006" key="4">
    <source>
        <dbReference type="Google" id="ProtNLM"/>
    </source>
</evidence>
<evidence type="ECO:0000256" key="1">
    <source>
        <dbReference type="SAM" id="MobiDB-lite"/>
    </source>
</evidence>
<organism evidence="2 3">
    <name type="scientific">Macrosiphum euphorbiae</name>
    <name type="common">potato aphid</name>
    <dbReference type="NCBI Taxonomy" id="13131"/>
    <lineage>
        <taxon>Eukaryota</taxon>
        <taxon>Metazoa</taxon>
        <taxon>Ecdysozoa</taxon>
        <taxon>Arthropoda</taxon>
        <taxon>Hexapoda</taxon>
        <taxon>Insecta</taxon>
        <taxon>Pterygota</taxon>
        <taxon>Neoptera</taxon>
        <taxon>Paraneoptera</taxon>
        <taxon>Hemiptera</taxon>
        <taxon>Sternorrhyncha</taxon>
        <taxon>Aphidomorpha</taxon>
        <taxon>Aphidoidea</taxon>
        <taxon>Aphididae</taxon>
        <taxon>Macrosiphini</taxon>
        <taxon>Macrosiphum</taxon>
    </lineage>
</organism>
<dbReference type="EMBL" id="CARXXK010001059">
    <property type="protein sequence ID" value="CAI6372653.1"/>
    <property type="molecule type" value="Genomic_DNA"/>
</dbReference>
<accession>A0AAV0XW41</accession>
<reference evidence="2 3" key="1">
    <citation type="submission" date="2023-01" db="EMBL/GenBank/DDBJ databases">
        <authorList>
            <person name="Whitehead M."/>
        </authorList>
    </citation>
    <scope>NUCLEOTIDE SEQUENCE [LARGE SCALE GENOMIC DNA]</scope>
</reference>
<dbReference type="AlphaFoldDB" id="A0AAV0XW41"/>
<evidence type="ECO:0000313" key="3">
    <source>
        <dbReference type="Proteomes" id="UP001160148"/>
    </source>
</evidence>
<name>A0AAV0XW41_9HEMI</name>
<keyword evidence="3" id="KW-1185">Reference proteome</keyword>
<comment type="caution">
    <text evidence="2">The sequence shown here is derived from an EMBL/GenBank/DDBJ whole genome shotgun (WGS) entry which is preliminary data.</text>
</comment>
<proteinExistence type="predicted"/>
<gene>
    <name evidence="2" type="ORF">MEUPH1_LOCUS26498</name>
</gene>
<dbReference type="PANTHER" id="PTHR33053">
    <property type="entry name" value="PROTEIN, PUTATIVE-RELATED"/>
    <property type="match status" value="1"/>
</dbReference>
<protein>
    <recommendedName>
        <fullName evidence="4">Transposase</fullName>
    </recommendedName>
</protein>
<sequence>MSSRSKRRRIAEEVEYSKRSLPQPKNNTIFPTSNINILVENPVTEFDNNVAMTSTDNTQAEKSIQNVMFPNNCLSDSVQILNNPFIDPENSHVMYSPTIEESFLSFNETSQCDEIFNTRLNLRKWAVDYNIPQHAVNGLLSMLKQHKCFKSLPKDSRTLMQNITKNTSNYYSINPGLYYHFGVENGIKLNIDRSLDSYNVELVIGIDGLPLFKSSSDQFWPILAYIHSNGSVFPIGIYYGKEKPSDSNLFLSYFIDELQLLVQNGIEIDKKVYGVRVRVFCCDAPAKSYILKIKGHSGFHSCSRCEQEGEYLLNRVCFPYLKPESRPYKRTHSNYLTKSSEDHHVGDLSIVASVPNFNVVNDFSLDYLHLVCLGTVRKLIHFWIKGPVRVRYPSWKINKISVLLNKIKINCPSEIARKPRGLDQVNRWKGTEFRTFLLYFGTIVSKSVLSKVHWNHFFHLSLSMIILLSPEYIQYLDLARQLLDSFVEHFESIYGRHLISHNIHGLLHLCDDYAKFGPLDQCSTFPFENYMGVLKNMIRKPHKPLEQIVNRYNEKTSIPKHIDINQDKFHLSGPHCNGPKLESTTRYSQFKVLKSKNAIVKSHIEADSYLLTSNKKVVKVFNIIQTEHKDILLICKQFKHYKLLFNKPIKSSLLDLCCQ</sequence>